<sequence>MACHLPVELEHKAYWAIKKLNFDAELVGRKQVMQLNELDEFRLHALRLFPGKLKSRWSGPLEVVRVTPHGAIELRILGGERTFLVNEQRVKHYYGGDFDSQKSMVLLAND</sequence>
<protein>
    <submittedName>
        <fullName evidence="1">Uncharacterized protein</fullName>
    </submittedName>
</protein>
<dbReference type="PaxDb" id="4097-A0A1S3YT08"/>
<accession>A0A1S3YT08</accession>
<dbReference type="OMA" id="FGHIEPC"/>
<reference evidence="1" key="1">
    <citation type="submission" date="2025-08" db="UniProtKB">
        <authorList>
            <consortium name="RefSeq"/>
        </authorList>
    </citation>
    <scope>IDENTIFICATION</scope>
</reference>
<proteinExistence type="predicted"/>
<dbReference type="AlphaFoldDB" id="A0A1S3YT08"/>
<evidence type="ECO:0000313" key="1">
    <source>
        <dbReference type="RefSeq" id="XP_016455339.1"/>
    </source>
</evidence>
<name>A0A1S3YT08_TOBAC</name>
<dbReference type="OrthoDB" id="1723222at2759"/>
<gene>
    <name evidence="1" type="primary">LOC107779416</name>
</gene>
<organism evidence="1">
    <name type="scientific">Nicotiana tabacum</name>
    <name type="common">Common tobacco</name>
    <dbReference type="NCBI Taxonomy" id="4097"/>
    <lineage>
        <taxon>Eukaryota</taxon>
        <taxon>Viridiplantae</taxon>
        <taxon>Streptophyta</taxon>
        <taxon>Embryophyta</taxon>
        <taxon>Tracheophyta</taxon>
        <taxon>Spermatophyta</taxon>
        <taxon>Magnoliopsida</taxon>
        <taxon>eudicotyledons</taxon>
        <taxon>Gunneridae</taxon>
        <taxon>Pentapetalae</taxon>
        <taxon>asterids</taxon>
        <taxon>lamiids</taxon>
        <taxon>Solanales</taxon>
        <taxon>Solanaceae</taxon>
        <taxon>Nicotianoideae</taxon>
        <taxon>Nicotianeae</taxon>
        <taxon>Nicotiana</taxon>
    </lineage>
</organism>
<dbReference type="RefSeq" id="XP_016455339.1">
    <property type="nucleotide sequence ID" value="XM_016599853.1"/>
</dbReference>
<dbReference type="KEGG" id="nta:107779416"/>